<reference evidence="3" key="1">
    <citation type="journal article" date="2019" name="Int. J. Syst. Evol. Microbiol.">
        <title>The Global Catalogue of Microorganisms (GCM) 10K type strain sequencing project: providing services to taxonomists for standard genome sequencing and annotation.</title>
        <authorList>
            <consortium name="The Broad Institute Genomics Platform"/>
            <consortium name="The Broad Institute Genome Sequencing Center for Infectious Disease"/>
            <person name="Wu L."/>
            <person name="Ma J."/>
        </authorList>
    </citation>
    <scope>NUCLEOTIDE SEQUENCE [LARGE SCALE GENOMIC DNA]</scope>
    <source>
        <strain evidence="3">KCTC 42441</strain>
    </source>
</reference>
<sequence>MRMLLPVLLSALAANPLNVVAEAGPPQSTPSQETQPIDRVKLRCHLHPQLCKQYANQVSFPAHALSWSTFGSFALQTRGVDWTGTSGAMSFTMHRPKGYATGDRVRLRLVYEIPGDGDGDSIGFLVIPTSFNHGSGFETYGDEGTGLIPAGSGTIHEQSVTFTFPGAYTLAGDWWYFEINRLGEYAGKLRLMSVAVEY</sequence>
<dbReference type="EMBL" id="JBHRYA010000003">
    <property type="protein sequence ID" value="MFC3715827.1"/>
    <property type="molecule type" value="Genomic_DNA"/>
</dbReference>
<dbReference type="Proteomes" id="UP001595705">
    <property type="component" value="Unassembled WGS sequence"/>
</dbReference>
<comment type="caution">
    <text evidence="2">The sequence shown here is derived from an EMBL/GenBank/DDBJ whole genome shotgun (WGS) entry which is preliminary data.</text>
</comment>
<name>A0ABV7XI59_9GAMM</name>
<gene>
    <name evidence="2" type="ORF">ACFONC_06665</name>
</gene>
<evidence type="ECO:0000313" key="3">
    <source>
        <dbReference type="Proteomes" id="UP001595705"/>
    </source>
</evidence>
<proteinExistence type="predicted"/>
<feature type="chain" id="PRO_5046870659" evidence="1">
    <location>
        <begin position="22"/>
        <end position="198"/>
    </location>
</feature>
<accession>A0ABV7XI59</accession>
<evidence type="ECO:0000256" key="1">
    <source>
        <dbReference type="SAM" id="SignalP"/>
    </source>
</evidence>
<protein>
    <submittedName>
        <fullName evidence="2">Uncharacterized protein</fullName>
    </submittedName>
</protein>
<dbReference type="RefSeq" id="WP_386742926.1">
    <property type="nucleotide sequence ID" value="NZ_JBHRYA010000003.1"/>
</dbReference>
<keyword evidence="1" id="KW-0732">Signal</keyword>
<keyword evidence="3" id="KW-1185">Reference proteome</keyword>
<feature type="signal peptide" evidence="1">
    <location>
        <begin position="1"/>
        <end position="21"/>
    </location>
</feature>
<organism evidence="2 3">
    <name type="scientific">Luteimonas soli</name>
    <dbReference type="NCBI Taxonomy" id="1648966"/>
    <lineage>
        <taxon>Bacteria</taxon>
        <taxon>Pseudomonadati</taxon>
        <taxon>Pseudomonadota</taxon>
        <taxon>Gammaproteobacteria</taxon>
        <taxon>Lysobacterales</taxon>
        <taxon>Lysobacteraceae</taxon>
        <taxon>Luteimonas</taxon>
    </lineage>
</organism>
<evidence type="ECO:0000313" key="2">
    <source>
        <dbReference type="EMBL" id="MFC3715827.1"/>
    </source>
</evidence>